<dbReference type="Proteomes" id="UP001186944">
    <property type="component" value="Unassembled WGS sequence"/>
</dbReference>
<evidence type="ECO:0000256" key="1">
    <source>
        <dbReference type="ARBA" id="ARBA00003767"/>
    </source>
</evidence>
<dbReference type="FunFam" id="3.30.160.60:FF:000585">
    <property type="entry name" value="zinc finger protein 784"/>
    <property type="match status" value="1"/>
</dbReference>
<accession>A0AA89C779</accession>
<protein>
    <recommendedName>
        <fullName evidence="15">C2H2-type domain-containing protein</fullName>
    </recommendedName>
</protein>
<dbReference type="Gene3D" id="3.30.160.60">
    <property type="entry name" value="Classic Zinc Finger"/>
    <property type="match status" value="5"/>
</dbReference>
<comment type="caution">
    <text evidence="16">The sequence shown here is derived from an EMBL/GenBank/DDBJ whole genome shotgun (WGS) entry which is preliminary data.</text>
</comment>
<feature type="region of interest" description="Disordered" evidence="14">
    <location>
        <begin position="377"/>
        <end position="402"/>
    </location>
</feature>
<evidence type="ECO:0000256" key="4">
    <source>
        <dbReference type="ARBA" id="ARBA00022723"/>
    </source>
</evidence>
<organism evidence="16 17">
    <name type="scientific">Pinctada imbricata</name>
    <name type="common">Atlantic pearl-oyster</name>
    <name type="synonym">Pinctada martensii</name>
    <dbReference type="NCBI Taxonomy" id="66713"/>
    <lineage>
        <taxon>Eukaryota</taxon>
        <taxon>Metazoa</taxon>
        <taxon>Spiralia</taxon>
        <taxon>Lophotrochozoa</taxon>
        <taxon>Mollusca</taxon>
        <taxon>Bivalvia</taxon>
        <taxon>Autobranchia</taxon>
        <taxon>Pteriomorphia</taxon>
        <taxon>Pterioida</taxon>
        <taxon>Pterioidea</taxon>
        <taxon>Pteriidae</taxon>
        <taxon>Pinctada</taxon>
    </lineage>
</organism>
<keyword evidence="5" id="KW-0677">Repeat</keyword>
<keyword evidence="17" id="KW-1185">Reference proteome</keyword>
<proteinExistence type="inferred from homology"/>
<keyword evidence="11" id="KW-0539">Nucleus</keyword>
<feature type="domain" description="C2H2-type" evidence="15">
    <location>
        <begin position="509"/>
        <end position="537"/>
    </location>
</feature>
<dbReference type="FunFam" id="3.30.160.60:FF:000125">
    <property type="entry name" value="Putative zinc finger protein 143"/>
    <property type="match status" value="1"/>
</dbReference>
<dbReference type="PROSITE" id="PS50157">
    <property type="entry name" value="ZINC_FINGER_C2H2_2"/>
    <property type="match status" value="6"/>
</dbReference>
<feature type="compositionally biased region" description="Basic and acidic residues" evidence="14">
    <location>
        <begin position="660"/>
        <end position="671"/>
    </location>
</feature>
<feature type="region of interest" description="Disordered" evidence="14">
    <location>
        <begin position="293"/>
        <end position="319"/>
    </location>
</feature>
<keyword evidence="8" id="KW-0805">Transcription regulation</keyword>
<keyword evidence="13" id="KW-0175">Coiled coil</keyword>
<evidence type="ECO:0000256" key="9">
    <source>
        <dbReference type="ARBA" id="ARBA00023125"/>
    </source>
</evidence>
<feature type="region of interest" description="Disordered" evidence="14">
    <location>
        <begin position="635"/>
        <end position="672"/>
    </location>
</feature>
<feature type="compositionally biased region" description="Basic residues" evidence="14">
    <location>
        <begin position="105"/>
        <end position="114"/>
    </location>
</feature>
<evidence type="ECO:0000259" key="15">
    <source>
        <dbReference type="PROSITE" id="PS50157"/>
    </source>
</evidence>
<feature type="coiled-coil region" evidence="13">
    <location>
        <begin position="708"/>
        <end position="735"/>
    </location>
</feature>
<keyword evidence="9" id="KW-0238">DNA-binding</keyword>
<feature type="compositionally biased region" description="Basic and acidic residues" evidence="14">
    <location>
        <begin position="308"/>
        <end position="319"/>
    </location>
</feature>
<dbReference type="AlphaFoldDB" id="A0AA89C779"/>
<evidence type="ECO:0000256" key="3">
    <source>
        <dbReference type="ARBA" id="ARBA00006991"/>
    </source>
</evidence>
<dbReference type="GO" id="GO:0008270">
    <property type="term" value="F:zinc ion binding"/>
    <property type="evidence" value="ECO:0007669"/>
    <property type="project" value="UniProtKB-KW"/>
</dbReference>
<keyword evidence="7" id="KW-0862">Zinc</keyword>
<keyword evidence="6 12" id="KW-0863">Zinc-finger</keyword>
<comment type="function">
    <text evidence="1">May be involved in transcriptional regulation.</text>
</comment>
<feature type="compositionally biased region" description="Low complexity" evidence="14">
    <location>
        <begin position="256"/>
        <end position="269"/>
    </location>
</feature>
<comment type="similarity">
    <text evidence="3">Belongs to the krueppel C2H2-type zinc-finger protein family.</text>
</comment>
<comment type="subcellular location">
    <subcellularLocation>
        <location evidence="2">Nucleus</location>
    </subcellularLocation>
</comment>
<feature type="compositionally biased region" description="Basic and acidic residues" evidence="14">
    <location>
        <begin position="381"/>
        <end position="390"/>
    </location>
</feature>
<dbReference type="InterPro" id="IPR036236">
    <property type="entry name" value="Znf_C2H2_sf"/>
</dbReference>
<evidence type="ECO:0000256" key="5">
    <source>
        <dbReference type="ARBA" id="ARBA00022737"/>
    </source>
</evidence>
<evidence type="ECO:0000256" key="6">
    <source>
        <dbReference type="ARBA" id="ARBA00022771"/>
    </source>
</evidence>
<evidence type="ECO:0000256" key="10">
    <source>
        <dbReference type="ARBA" id="ARBA00023163"/>
    </source>
</evidence>
<evidence type="ECO:0000256" key="13">
    <source>
        <dbReference type="SAM" id="Coils"/>
    </source>
</evidence>
<dbReference type="InterPro" id="IPR050527">
    <property type="entry name" value="Snail/Krueppel_Znf"/>
</dbReference>
<feature type="domain" description="C2H2-type" evidence="15">
    <location>
        <begin position="593"/>
        <end position="620"/>
    </location>
</feature>
<dbReference type="EMBL" id="VSWD01000005">
    <property type="protein sequence ID" value="KAK3103664.1"/>
    <property type="molecule type" value="Genomic_DNA"/>
</dbReference>
<feature type="compositionally biased region" description="Basic residues" evidence="14">
    <location>
        <begin position="121"/>
        <end position="132"/>
    </location>
</feature>
<keyword evidence="10" id="KW-0804">Transcription</keyword>
<evidence type="ECO:0000256" key="8">
    <source>
        <dbReference type="ARBA" id="ARBA00023015"/>
    </source>
</evidence>
<dbReference type="GO" id="GO:0000981">
    <property type="term" value="F:DNA-binding transcription factor activity, RNA polymerase II-specific"/>
    <property type="evidence" value="ECO:0007669"/>
    <property type="project" value="TreeGrafter"/>
</dbReference>
<feature type="region of interest" description="Disordered" evidence="14">
    <location>
        <begin position="75"/>
        <end position="141"/>
    </location>
</feature>
<dbReference type="PROSITE" id="PS00028">
    <property type="entry name" value="ZINC_FINGER_C2H2_1"/>
    <property type="match status" value="6"/>
</dbReference>
<reference evidence="16" key="1">
    <citation type="submission" date="2019-08" db="EMBL/GenBank/DDBJ databases">
        <title>The improved chromosome-level genome for the pearl oyster Pinctada fucata martensii using PacBio sequencing and Hi-C.</title>
        <authorList>
            <person name="Zheng Z."/>
        </authorList>
    </citation>
    <scope>NUCLEOTIDE SEQUENCE</scope>
    <source>
        <strain evidence="16">ZZ-2019</strain>
        <tissue evidence="16">Adductor muscle</tissue>
    </source>
</reference>
<feature type="domain" description="C2H2-type" evidence="15">
    <location>
        <begin position="468"/>
        <end position="495"/>
    </location>
</feature>
<sequence length="851" mass="97413">MVSPRTHHLRFLLRTLVFDLPIGLDNLQSVSVMDAVNLVALISTEHKTAAWKFWEEAGQTVRFFTLGMVQGAASSEISEAPNEGISTSMKKQKLVKRKMSDSPKSKRPKKKPKSKTPQSKAGKKVGSRKKRKTNDSDSGAEDANEIFESLFRESQQAVQSITEPQEEMELSHLIQTSNRSNKSQGEQCVEVMPQIILNADDIVNQVHACATDVQDVTQALRNVSAEVEVHVDIVSTEGKKKRKRTSKSTSGNIQPKCSKSSFSSSTGGKTMKKKIGLAKKYLRVKRIQTEPTEEYPVLKKRKKKRREPKPEPTKEEKLKVKYERKLRHIKKKKIDKNYIYESHNYSAVETNANDDNGMADDNNADNEDYSFSKFLEEEEQKENKKHEVRYNADGSTRKRKRLKNEEPADLSCTICGIKLSSIGALDAHMRIHTGERPFKCQFENCDKSFTTRGNLKRHEQYHKGERPFKCDVCDKTFTESKTLKVHQRVHTGDRPFKGRKIELILRFHYRCDLCDMAFTQSNALQSHKAAKHSKQKEHLCELCGEGFILKSMLRTHMKKHSEDKQFMCDSCNLGFDTKEEMARHQSKCNRYKFTCLECDKKFTSEKRLTDHQKQHIDVKDQNDHLKFGDLDSVRKNQAMEKSRNQVKVIPRTSKRIQSKKSREDPRKEDGKITLTEENIPESEVELKAPQDSNSELPDHIIMTGDTLSSDVIQQIQKSEENLKRDEENIAITVENIPESKELEVLHDSNSELPDHIIMTGDNLSSNEIQQIQAVIHREAEKFRNLDEGEVQIILSSDHASFFDDPSNNVNQDDTFMIESGTEMAGEEEVLIVNTSDDQQVLTIYSQNTSKS</sequence>
<evidence type="ECO:0000313" key="17">
    <source>
        <dbReference type="Proteomes" id="UP001186944"/>
    </source>
</evidence>
<dbReference type="GO" id="GO:0000978">
    <property type="term" value="F:RNA polymerase II cis-regulatory region sequence-specific DNA binding"/>
    <property type="evidence" value="ECO:0007669"/>
    <property type="project" value="TreeGrafter"/>
</dbReference>
<evidence type="ECO:0000313" key="16">
    <source>
        <dbReference type="EMBL" id="KAK3103664.1"/>
    </source>
</evidence>
<evidence type="ECO:0000256" key="12">
    <source>
        <dbReference type="PROSITE-ProRule" id="PRU00042"/>
    </source>
</evidence>
<dbReference type="Pfam" id="PF00096">
    <property type="entry name" value="zf-C2H2"/>
    <property type="match status" value="5"/>
</dbReference>
<feature type="region of interest" description="Disordered" evidence="14">
    <location>
        <begin position="236"/>
        <end position="270"/>
    </location>
</feature>
<feature type="compositionally biased region" description="Basic residues" evidence="14">
    <location>
        <begin position="298"/>
        <end position="307"/>
    </location>
</feature>
<dbReference type="PANTHER" id="PTHR24388:SF79">
    <property type="entry name" value="C2H2-TYPE DOMAIN-CONTAINING PROTEIN"/>
    <property type="match status" value="1"/>
</dbReference>
<evidence type="ECO:0000256" key="7">
    <source>
        <dbReference type="ARBA" id="ARBA00022833"/>
    </source>
</evidence>
<feature type="domain" description="C2H2-type" evidence="15">
    <location>
        <begin position="438"/>
        <end position="467"/>
    </location>
</feature>
<evidence type="ECO:0000256" key="11">
    <source>
        <dbReference type="ARBA" id="ARBA00023242"/>
    </source>
</evidence>
<feature type="domain" description="C2H2-type" evidence="15">
    <location>
        <begin position="538"/>
        <end position="565"/>
    </location>
</feature>
<evidence type="ECO:0000256" key="2">
    <source>
        <dbReference type="ARBA" id="ARBA00004123"/>
    </source>
</evidence>
<dbReference type="InterPro" id="IPR013087">
    <property type="entry name" value="Znf_C2H2_type"/>
</dbReference>
<dbReference type="GO" id="GO:0005634">
    <property type="term" value="C:nucleus"/>
    <property type="evidence" value="ECO:0007669"/>
    <property type="project" value="UniProtKB-SubCell"/>
</dbReference>
<dbReference type="SUPFAM" id="SSF57667">
    <property type="entry name" value="beta-beta-alpha zinc fingers"/>
    <property type="match status" value="4"/>
</dbReference>
<evidence type="ECO:0000256" key="14">
    <source>
        <dbReference type="SAM" id="MobiDB-lite"/>
    </source>
</evidence>
<dbReference type="PANTHER" id="PTHR24388">
    <property type="entry name" value="ZINC FINGER PROTEIN"/>
    <property type="match status" value="1"/>
</dbReference>
<name>A0AA89C779_PINIB</name>
<feature type="domain" description="C2H2-type" evidence="15">
    <location>
        <begin position="410"/>
        <end position="437"/>
    </location>
</feature>
<keyword evidence="4" id="KW-0479">Metal-binding</keyword>
<gene>
    <name evidence="16" type="ORF">FSP39_020854</name>
</gene>
<dbReference type="SMART" id="SM00355">
    <property type="entry name" value="ZnF_C2H2"/>
    <property type="match status" value="7"/>
</dbReference>